<feature type="region of interest" description="Disordered" evidence="1">
    <location>
        <begin position="51"/>
        <end position="120"/>
    </location>
</feature>
<organism evidence="3 4">
    <name type="scientific">Alkaliphilus flagellatus</name>
    <dbReference type="NCBI Taxonomy" id="2841507"/>
    <lineage>
        <taxon>Bacteria</taxon>
        <taxon>Bacillati</taxon>
        <taxon>Bacillota</taxon>
        <taxon>Clostridia</taxon>
        <taxon>Peptostreptococcales</taxon>
        <taxon>Natronincolaceae</taxon>
        <taxon>Alkaliphilus</taxon>
    </lineage>
</organism>
<dbReference type="Proteomes" id="UP000779508">
    <property type="component" value="Unassembled WGS sequence"/>
</dbReference>
<accession>A0ABS6G3H7</accession>
<comment type="caution">
    <text evidence="3">The sequence shown here is derived from an EMBL/GenBank/DDBJ whole genome shotgun (WGS) entry which is preliminary data.</text>
</comment>
<name>A0ABS6G3H7_9FIRM</name>
<evidence type="ECO:0008006" key="5">
    <source>
        <dbReference type="Google" id="ProtNLM"/>
    </source>
</evidence>
<evidence type="ECO:0000256" key="1">
    <source>
        <dbReference type="SAM" id="MobiDB-lite"/>
    </source>
</evidence>
<feature type="transmembrane region" description="Helical" evidence="2">
    <location>
        <begin position="12"/>
        <end position="32"/>
    </location>
</feature>
<evidence type="ECO:0000256" key="2">
    <source>
        <dbReference type="SAM" id="Phobius"/>
    </source>
</evidence>
<dbReference type="RefSeq" id="WP_216417438.1">
    <property type="nucleotide sequence ID" value="NZ_JAHLQK010000004.1"/>
</dbReference>
<evidence type="ECO:0000313" key="3">
    <source>
        <dbReference type="EMBL" id="MBU5677035.1"/>
    </source>
</evidence>
<keyword evidence="2" id="KW-1133">Transmembrane helix</keyword>
<keyword evidence="2" id="KW-0812">Transmembrane</keyword>
<keyword evidence="4" id="KW-1185">Reference proteome</keyword>
<feature type="compositionally biased region" description="Polar residues" evidence="1">
    <location>
        <begin position="103"/>
        <end position="120"/>
    </location>
</feature>
<sequence>MERIKDLFHDFSDVFFAIAVASVMFVVLSWNLGSWFSDSSNTVLADEPVSITKDKNNNPISENDDKQANIEENEEVEKKDSDKDKSTTEGTTDNIESKENDIQSDNIITSEQKTVSIPNGTPGSGIAKILKENGLIDDTKDFIQTAENLNLAHRLKSGSFEIPTNATIEDMVKIIAGQKK</sequence>
<keyword evidence="2" id="KW-0472">Membrane</keyword>
<evidence type="ECO:0000313" key="4">
    <source>
        <dbReference type="Proteomes" id="UP000779508"/>
    </source>
</evidence>
<dbReference type="EMBL" id="JAHLQK010000004">
    <property type="protein sequence ID" value="MBU5677035.1"/>
    <property type="molecule type" value="Genomic_DNA"/>
</dbReference>
<feature type="compositionally biased region" description="Basic and acidic residues" evidence="1">
    <location>
        <begin position="76"/>
        <end position="87"/>
    </location>
</feature>
<proteinExistence type="predicted"/>
<reference evidence="3 4" key="1">
    <citation type="submission" date="2021-06" db="EMBL/GenBank/DDBJ databases">
        <authorList>
            <person name="Sun Q."/>
            <person name="Li D."/>
        </authorList>
    </citation>
    <scope>NUCLEOTIDE SEQUENCE [LARGE SCALE GENOMIC DNA]</scope>
    <source>
        <strain evidence="3 4">MSJ-5</strain>
    </source>
</reference>
<gene>
    <name evidence="3" type="ORF">KQI88_11500</name>
</gene>
<protein>
    <recommendedName>
        <fullName evidence="5">YceG-like family protein</fullName>
    </recommendedName>
</protein>